<dbReference type="GO" id="GO:0009249">
    <property type="term" value="P:protein lipoylation"/>
    <property type="evidence" value="ECO:0007669"/>
    <property type="project" value="InterPro"/>
</dbReference>
<dbReference type="EMBL" id="JAOPHQ010004270">
    <property type="protein sequence ID" value="KAK0140108.1"/>
    <property type="molecule type" value="Genomic_DNA"/>
</dbReference>
<dbReference type="InterPro" id="IPR045864">
    <property type="entry name" value="aa-tRNA-synth_II/BPL/LPL"/>
</dbReference>
<dbReference type="Gene3D" id="3.30.930.10">
    <property type="entry name" value="Bira Bifunctional Protein, Domain 2"/>
    <property type="match status" value="1"/>
</dbReference>
<organism evidence="4 5">
    <name type="scientific">Merluccius polli</name>
    <name type="common">Benguela hake</name>
    <name type="synonym">Merluccius cadenati</name>
    <dbReference type="NCBI Taxonomy" id="89951"/>
    <lineage>
        <taxon>Eukaryota</taxon>
        <taxon>Metazoa</taxon>
        <taxon>Chordata</taxon>
        <taxon>Craniata</taxon>
        <taxon>Vertebrata</taxon>
        <taxon>Euteleostomi</taxon>
        <taxon>Actinopterygii</taxon>
        <taxon>Neopterygii</taxon>
        <taxon>Teleostei</taxon>
        <taxon>Neoteleostei</taxon>
        <taxon>Acanthomorphata</taxon>
        <taxon>Zeiogadaria</taxon>
        <taxon>Gadariae</taxon>
        <taxon>Gadiformes</taxon>
        <taxon>Gadoidei</taxon>
        <taxon>Merlucciidae</taxon>
        <taxon>Merluccius</taxon>
    </lineage>
</organism>
<dbReference type="InterPro" id="IPR004143">
    <property type="entry name" value="BPL_LPL_catalytic"/>
</dbReference>
<dbReference type="GO" id="GO:0017118">
    <property type="term" value="F:lipoyltransferase activity"/>
    <property type="evidence" value="ECO:0007669"/>
    <property type="project" value="TreeGrafter"/>
</dbReference>
<name>A0AA47MGX0_MERPO</name>
<keyword evidence="5" id="KW-1185">Reference proteome</keyword>
<evidence type="ECO:0000256" key="2">
    <source>
        <dbReference type="ARBA" id="ARBA00008242"/>
    </source>
</evidence>
<dbReference type="Gene3D" id="3.30.390.50">
    <property type="entry name" value="CO dehydrogenase flavoprotein, C-terminal domain"/>
    <property type="match status" value="1"/>
</dbReference>
<dbReference type="AlphaFoldDB" id="A0AA47MGX0"/>
<gene>
    <name evidence="4" type="primary">LIPT1</name>
    <name evidence="4" type="ORF">N1851_022994</name>
</gene>
<comment type="pathway">
    <text evidence="1">Protein modification; protein lipoylation via exogenous pathway; protein N(6)-(lipoyl)lysine from lipoate: step 2/2.</text>
</comment>
<sequence length="376" mass="40575">MVLQSLCALRAQAGASLSGLPAALEHGGPGAGLVLRSLSTDVFRNLALEDWIHDHVDLRSRGVLLLWRNSAAVVVGRHQNPWRECDLRLMRRSGVPVARRRSGGGAVFHDLGNLNLTFFSSRGGYDRRRNLRVVTGALEALRPGIDVRATDRFDILLDGHYKISGTAAKLGRTVAYHHCTLLCSADRRLLSSLLRPTCPGIHSNATASLPSPVQNLLDNDPSLTPDGILQQLAEQYLTEWGVRGGSVVAVQPDEQSFAGIDRSVSELRSWDWTHGRTPKFSVHTTLELADPTGAEVCTATAHLEVKSGRVESCELSVPPAWLPGAACADLAASLVGARFCPLEAAAAAAPFLQSEPRDVDLDARLRNLCENIVALM</sequence>
<feature type="domain" description="BPL/LPL catalytic" evidence="3">
    <location>
        <begin position="58"/>
        <end position="244"/>
    </location>
</feature>
<dbReference type="PANTHER" id="PTHR12561">
    <property type="entry name" value="LIPOATE-PROTEIN LIGASE"/>
    <property type="match status" value="1"/>
</dbReference>
<dbReference type="Pfam" id="PF21948">
    <property type="entry name" value="LplA-B_cat"/>
    <property type="match status" value="1"/>
</dbReference>
<dbReference type="GO" id="GO:0005739">
    <property type="term" value="C:mitochondrion"/>
    <property type="evidence" value="ECO:0007669"/>
    <property type="project" value="TreeGrafter"/>
</dbReference>
<proteinExistence type="inferred from homology"/>
<dbReference type="InterPro" id="IPR004562">
    <property type="entry name" value="LipoylTrfase_LipoateP_Ligase"/>
</dbReference>
<dbReference type="CDD" id="cd16443">
    <property type="entry name" value="LplA"/>
    <property type="match status" value="1"/>
</dbReference>
<evidence type="ECO:0000313" key="5">
    <source>
        <dbReference type="Proteomes" id="UP001174136"/>
    </source>
</evidence>
<dbReference type="PROSITE" id="PS51733">
    <property type="entry name" value="BPL_LPL_CATALYTIC"/>
    <property type="match status" value="1"/>
</dbReference>
<dbReference type="Proteomes" id="UP001174136">
    <property type="component" value="Unassembled WGS sequence"/>
</dbReference>
<comment type="caution">
    <text evidence="4">The sequence shown here is derived from an EMBL/GenBank/DDBJ whole genome shotgun (WGS) entry which is preliminary data.</text>
</comment>
<evidence type="ECO:0000259" key="3">
    <source>
        <dbReference type="PROSITE" id="PS51733"/>
    </source>
</evidence>
<accession>A0AA47MGX0</accession>
<protein>
    <submittedName>
        <fullName evidence="4">Lipoyltransferase 1, mitochondrial</fullName>
    </submittedName>
</protein>
<dbReference type="SUPFAM" id="SSF55681">
    <property type="entry name" value="Class II aaRS and biotin synthetases"/>
    <property type="match status" value="1"/>
</dbReference>
<evidence type="ECO:0000313" key="4">
    <source>
        <dbReference type="EMBL" id="KAK0140108.1"/>
    </source>
</evidence>
<evidence type="ECO:0000256" key="1">
    <source>
        <dbReference type="ARBA" id="ARBA00005085"/>
    </source>
</evidence>
<dbReference type="FunFam" id="3.30.930.10:FF:000045">
    <property type="entry name" value="lipoyltransferase 1, mitochondrial"/>
    <property type="match status" value="1"/>
</dbReference>
<comment type="similarity">
    <text evidence="2">Belongs to the LplA family.</text>
</comment>
<reference evidence="4" key="1">
    <citation type="journal article" date="2023" name="Front. Mar. Sci.">
        <title>A new Merluccius polli reference genome to investigate the effects of global change in West African waters.</title>
        <authorList>
            <person name="Mateo J.L."/>
            <person name="Blanco-Fernandez C."/>
            <person name="Garcia-Vazquez E."/>
            <person name="Machado-Schiaffino G."/>
        </authorList>
    </citation>
    <scope>NUCLEOTIDE SEQUENCE</scope>
    <source>
        <strain evidence="4">C29</strain>
        <tissue evidence="4">Fin</tissue>
    </source>
</reference>
<dbReference type="PANTHER" id="PTHR12561:SF3">
    <property type="entry name" value="LIPOYLTRANSFERASE 1, MITOCHONDRIAL"/>
    <property type="match status" value="1"/>
</dbReference>